<dbReference type="OrthoDB" id="3066903at2759"/>
<comment type="caution">
    <text evidence="2">The sequence shown here is derived from an EMBL/GenBank/DDBJ whole genome shotgun (WGS) entry which is preliminary data.</text>
</comment>
<accession>A0A8H5EV27</accession>
<name>A0A8H5EV27_9AGAR</name>
<dbReference type="PROSITE" id="PS50835">
    <property type="entry name" value="IG_LIKE"/>
    <property type="match status" value="1"/>
</dbReference>
<reference evidence="2 3" key="1">
    <citation type="journal article" date="2020" name="ISME J.">
        <title>Uncovering the hidden diversity of litter-decomposition mechanisms in mushroom-forming fungi.</title>
        <authorList>
            <person name="Floudas D."/>
            <person name="Bentzer J."/>
            <person name="Ahren D."/>
            <person name="Johansson T."/>
            <person name="Persson P."/>
            <person name="Tunlid A."/>
        </authorList>
    </citation>
    <scope>NUCLEOTIDE SEQUENCE [LARGE SCALE GENOMIC DNA]</scope>
    <source>
        <strain evidence="2 3">CBS 175.51</strain>
    </source>
</reference>
<evidence type="ECO:0000313" key="2">
    <source>
        <dbReference type="EMBL" id="KAF5313484.1"/>
    </source>
</evidence>
<dbReference type="Proteomes" id="UP000541558">
    <property type="component" value="Unassembled WGS sequence"/>
</dbReference>
<dbReference type="SUPFAM" id="SSF52047">
    <property type="entry name" value="RNI-like"/>
    <property type="match status" value="1"/>
</dbReference>
<proteinExistence type="predicted"/>
<organism evidence="2 3">
    <name type="scientific">Ephemerocybe angulata</name>
    <dbReference type="NCBI Taxonomy" id="980116"/>
    <lineage>
        <taxon>Eukaryota</taxon>
        <taxon>Fungi</taxon>
        <taxon>Dikarya</taxon>
        <taxon>Basidiomycota</taxon>
        <taxon>Agaricomycotina</taxon>
        <taxon>Agaricomycetes</taxon>
        <taxon>Agaricomycetidae</taxon>
        <taxon>Agaricales</taxon>
        <taxon>Agaricineae</taxon>
        <taxon>Psathyrellaceae</taxon>
        <taxon>Ephemerocybe</taxon>
    </lineage>
</organism>
<sequence length="573" mass="62593">MAQASVAQAEYAARRMKTSNGSAEAQVRPVSQLAELPFFGTSLDPKSEHRKSLGATTIQGARPTILTLPPELLSKIIANTLSPPSSESGNAVELLNISHVSSYFRDITVNEASLWAIVPYLNAVHHDFLETILERSQPYAINLSFTDDASLVEESQVWRQAVSNFHRVSRLHVEVIEASEGGILGSLFSISAPALKECIIHFFGNRIVPLDDLFPPSFNNNAPNLRKLDLTNCSIRPERYPGFPNLRDLTVMHLGTRHNDLALLPADGFFLCRDSLHSLQSLTLYSCIRVSDSESAAGHSFQGPLHLPSLQHFTLKTTIEGCSTLGKILRLPTACFRVITMTISPHWVPEQLDDAVIAAEAAASFIPAELEYTTCAGGMWGLAPSLYLFTAGQPTASVTIRFGIPTPNTPPDLDLFLLQVGRVLALNREAPLSTILFLHMCLPGTRPSIVSTSLLPYLLRPLIKPMKNLVDFASQGSDVWANGTIDWVLDQSHSPNLKNLMVPLDDVVQGPGALEGIVRFLTVRPEISKVTFRVSPSTVEELGHAASDGLRCLIQDISKDFPGSVALDWVVGW</sequence>
<dbReference type="Gene3D" id="3.80.10.10">
    <property type="entry name" value="Ribonuclease Inhibitor"/>
    <property type="match status" value="1"/>
</dbReference>
<keyword evidence="3" id="KW-1185">Reference proteome</keyword>
<dbReference type="AlphaFoldDB" id="A0A8H5EV27"/>
<dbReference type="EMBL" id="JAACJK010000224">
    <property type="protein sequence ID" value="KAF5313484.1"/>
    <property type="molecule type" value="Genomic_DNA"/>
</dbReference>
<gene>
    <name evidence="2" type="ORF">D9611_008589</name>
</gene>
<feature type="domain" description="Ig-like" evidence="1">
    <location>
        <begin position="525"/>
        <end position="573"/>
    </location>
</feature>
<protein>
    <recommendedName>
        <fullName evidence="1">Ig-like domain-containing protein</fullName>
    </recommendedName>
</protein>
<dbReference type="InterPro" id="IPR007110">
    <property type="entry name" value="Ig-like_dom"/>
</dbReference>
<dbReference type="InterPro" id="IPR032675">
    <property type="entry name" value="LRR_dom_sf"/>
</dbReference>
<evidence type="ECO:0000259" key="1">
    <source>
        <dbReference type="PROSITE" id="PS50835"/>
    </source>
</evidence>
<evidence type="ECO:0000313" key="3">
    <source>
        <dbReference type="Proteomes" id="UP000541558"/>
    </source>
</evidence>